<evidence type="ECO:0000256" key="5">
    <source>
        <dbReference type="SAM" id="MobiDB-lite"/>
    </source>
</evidence>
<dbReference type="EMBL" id="JAGSYN010000050">
    <property type="protein sequence ID" value="KAG7665408.1"/>
    <property type="molecule type" value="Genomic_DNA"/>
</dbReference>
<keyword evidence="2" id="KW-0240">DNA-directed RNA polymerase</keyword>
<dbReference type="AlphaFoldDB" id="A0A8J5QS24"/>
<dbReference type="GO" id="GO:0005666">
    <property type="term" value="C:RNA polymerase III complex"/>
    <property type="evidence" value="ECO:0007669"/>
    <property type="project" value="InterPro"/>
</dbReference>
<dbReference type="Proteomes" id="UP000694255">
    <property type="component" value="Unassembled WGS sequence"/>
</dbReference>
<sequence>MSNRLESLNSKKPSSSPAPKPGLKFKPKVVQRKSKEERAKEAPVVKQEQPTRTSSSRGRGSTRGRGRGGRNNYAGTHLVSSGPLSAGSVSIGNVSGSKLGLTSDTVYNSSMSATPEFLSSLKLKEKPRSMTPGAQSDEEEEDDPTKINMTQQYRFADEETVLFPVRPNRNDSEQPALQPVTKSEEPETREGTPGLMSMSNSREPTVKLEQIEEKMEIIKQNKAILESKIQVDTFEADEMNKLISDQQQILDLLTDKFSGLSTDDDQAPNDDKYVLFQLPSHLPTYTRKLGVKEENEEQGIANVEEPIISNLASNTTSIRGQIGHVNIHQSGKITMDLGNGNILSIAKGAPTSFLQELAVLEMNPTADENEDIQMMDEEGRKIAGKIIRLGTIDETIIATPYIQ</sequence>
<dbReference type="GeneID" id="73467897"/>
<reference evidence="6 7" key="1">
    <citation type="journal article" date="2021" name="DNA Res.">
        <title>Genome analysis of Candida subhashii reveals its hybrid nature and dual mitochondrial genome conformations.</title>
        <authorList>
            <person name="Mixao V."/>
            <person name="Hegedusova E."/>
            <person name="Saus E."/>
            <person name="Pryszcz L.P."/>
            <person name="Cillingova A."/>
            <person name="Nosek J."/>
            <person name="Gabaldon T."/>
        </authorList>
    </citation>
    <scope>NUCLEOTIDE SEQUENCE [LARGE SCALE GENOMIC DNA]</scope>
    <source>
        <strain evidence="6 7">CBS 10753</strain>
    </source>
</reference>
<dbReference type="PANTHER" id="PTHR13408:SF0">
    <property type="entry name" value="DNA-DIRECTED RNA POLYMERASE III SUBUNIT RPC4"/>
    <property type="match status" value="1"/>
</dbReference>
<proteinExistence type="predicted"/>
<feature type="compositionally biased region" description="Basic residues" evidence="5">
    <location>
        <begin position="23"/>
        <end position="32"/>
    </location>
</feature>
<dbReference type="OrthoDB" id="5836119at2759"/>
<accession>A0A8J5QS24</accession>
<feature type="compositionally biased region" description="Basic and acidic residues" evidence="5">
    <location>
        <begin position="33"/>
        <end position="43"/>
    </location>
</feature>
<dbReference type="PANTHER" id="PTHR13408">
    <property type="entry name" value="DNA-DIRECTED RNA POLYMERASE III"/>
    <property type="match status" value="1"/>
</dbReference>
<evidence type="ECO:0000256" key="1">
    <source>
        <dbReference type="ARBA" id="ARBA00004123"/>
    </source>
</evidence>
<feature type="region of interest" description="Disordered" evidence="5">
    <location>
        <begin position="1"/>
        <end position="146"/>
    </location>
</feature>
<evidence type="ECO:0000256" key="3">
    <source>
        <dbReference type="ARBA" id="ARBA00023163"/>
    </source>
</evidence>
<feature type="region of interest" description="Disordered" evidence="5">
    <location>
        <begin position="166"/>
        <end position="203"/>
    </location>
</feature>
<comment type="caution">
    <text evidence="6">The sequence shown here is derived from an EMBL/GenBank/DDBJ whole genome shotgun (WGS) entry which is preliminary data.</text>
</comment>
<evidence type="ECO:0000313" key="7">
    <source>
        <dbReference type="Proteomes" id="UP000694255"/>
    </source>
</evidence>
<gene>
    <name evidence="6" type="ORF">J8A68_001096</name>
</gene>
<feature type="compositionally biased region" description="Polar residues" evidence="5">
    <location>
        <begin position="78"/>
        <end position="113"/>
    </location>
</feature>
<dbReference type="GO" id="GO:0003677">
    <property type="term" value="F:DNA binding"/>
    <property type="evidence" value="ECO:0007669"/>
    <property type="project" value="InterPro"/>
</dbReference>
<dbReference type="GO" id="GO:0042797">
    <property type="term" value="P:tRNA transcription by RNA polymerase III"/>
    <property type="evidence" value="ECO:0007669"/>
    <property type="project" value="TreeGrafter"/>
</dbReference>
<evidence type="ECO:0000256" key="2">
    <source>
        <dbReference type="ARBA" id="ARBA00022478"/>
    </source>
</evidence>
<dbReference type="InterPro" id="IPR007811">
    <property type="entry name" value="RPC4"/>
</dbReference>
<dbReference type="RefSeq" id="XP_049265640.1">
    <property type="nucleotide sequence ID" value="XM_049404712.1"/>
</dbReference>
<keyword evidence="3" id="KW-0804">Transcription</keyword>
<keyword evidence="4" id="KW-0539">Nucleus</keyword>
<name>A0A8J5QS24_9ASCO</name>
<comment type="subcellular location">
    <subcellularLocation>
        <location evidence="1">Nucleus</location>
    </subcellularLocation>
</comment>
<keyword evidence="7" id="KW-1185">Reference proteome</keyword>
<evidence type="ECO:0000256" key="4">
    <source>
        <dbReference type="ARBA" id="ARBA00023242"/>
    </source>
</evidence>
<organism evidence="6 7">
    <name type="scientific">[Candida] subhashii</name>
    <dbReference type="NCBI Taxonomy" id="561895"/>
    <lineage>
        <taxon>Eukaryota</taxon>
        <taxon>Fungi</taxon>
        <taxon>Dikarya</taxon>
        <taxon>Ascomycota</taxon>
        <taxon>Saccharomycotina</taxon>
        <taxon>Pichiomycetes</taxon>
        <taxon>Debaryomycetaceae</taxon>
        <taxon>Spathaspora</taxon>
    </lineage>
</organism>
<evidence type="ECO:0000313" key="6">
    <source>
        <dbReference type="EMBL" id="KAG7665408.1"/>
    </source>
</evidence>
<protein>
    <submittedName>
        <fullName evidence="6">RPC53</fullName>
    </submittedName>
</protein>
<dbReference type="Pfam" id="PF05132">
    <property type="entry name" value="RNA_pol_Rpc4"/>
    <property type="match status" value="1"/>
</dbReference>